<keyword evidence="3" id="KW-1185">Reference proteome</keyword>
<comment type="caution">
    <text evidence="2">The sequence shown here is derived from an EMBL/GenBank/DDBJ whole genome shotgun (WGS) entry which is preliminary data.</text>
</comment>
<feature type="chain" id="PRO_5043600550" description="Carboxypeptidase" evidence="1">
    <location>
        <begin position="21"/>
        <end position="504"/>
    </location>
</feature>
<evidence type="ECO:0008006" key="4">
    <source>
        <dbReference type="Google" id="ProtNLM"/>
    </source>
</evidence>
<gene>
    <name evidence="2" type="ORF">V3330_16070</name>
</gene>
<evidence type="ECO:0000313" key="2">
    <source>
        <dbReference type="EMBL" id="MEJ8569148.1"/>
    </source>
</evidence>
<evidence type="ECO:0000256" key="1">
    <source>
        <dbReference type="SAM" id="SignalP"/>
    </source>
</evidence>
<dbReference type="GO" id="GO:0006508">
    <property type="term" value="P:proteolysis"/>
    <property type="evidence" value="ECO:0007669"/>
    <property type="project" value="InterPro"/>
</dbReference>
<name>A0AAW9RM11_9GAMM</name>
<dbReference type="SUPFAM" id="SSF53474">
    <property type="entry name" value="alpha/beta-Hydrolases"/>
    <property type="match status" value="1"/>
</dbReference>
<sequence length="504" mass="56440">MSRLSLLVCLSLLFVFPVLAEEPEGNETRPVPEPETWTSEHELRIDGKTIRYQATAGTLVMRDDEDEPVALFGYTAYVAQGENPRTRPIVFAYNGGPGSASIWLHMGVLGPQRAVATDAGFSPNGPYRRVDNDYSILDVADLVMLDPVGTGFGRLVGEGKGEDFWGVDPDIRSVSDFIVRYVTEQGRWASPKYLLGESYGGMRSGGVAYRLLNRYNMALNGVVLVSPFMTMTTGFAGLGIDLPHVLYLPTFAATAWYHEALADRPDDFAAFMAEVERFAYDEYAPALLLGQRLGGEQRGAVIEKLARYTGLSEDYWDRADLRIDEARFTKELLRDRAETVGRVDSRFRGDMINRLGEAAVYDPMTTAIGPPFLAAFMDYYHDDLGVDSDREYVVSGSLWQQWDWKHAQPDLQGFELPFPNTLVDLSLAMKKNPGMQLLVQQGYYDLATPHLATKYYVDHLDITPDLRENVRLELYDAGHMMYIHEPSLVKFKSDLAGFIRASAP</sequence>
<dbReference type="AlphaFoldDB" id="A0AAW9RM11"/>
<organism evidence="2 3">
    <name type="scientific">Elongatibacter sediminis</name>
    <dbReference type="NCBI Taxonomy" id="3119006"/>
    <lineage>
        <taxon>Bacteria</taxon>
        <taxon>Pseudomonadati</taxon>
        <taxon>Pseudomonadota</taxon>
        <taxon>Gammaproteobacteria</taxon>
        <taxon>Chromatiales</taxon>
        <taxon>Wenzhouxiangellaceae</taxon>
        <taxon>Elongatibacter</taxon>
    </lineage>
</organism>
<dbReference type="EMBL" id="JAZHOG010000011">
    <property type="protein sequence ID" value="MEJ8569148.1"/>
    <property type="molecule type" value="Genomic_DNA"/>
</dbReference>
<dbReference type="Proteomes" id="UP001359886">
    <property type="component" value="Unassembled WGS sequence"/>
</dbReference>
<dbReference type="GO" id="GO:0004185">
    <property type="term" value="F:serine-type carboxypeptidase activity"/>
    <property type="evidence" value="ECO:0007669"/>
    <property type="project" value="InterPro"/>
</dbReference>
<dbReference type="RefSeq" id="WP_354696469.1">
    <property type="nucleotide sequence ID" value="NZ_JAZHOG010000011.1"/>
</dbReference>
<reference evidence="2 3" key="1">
    <citation type="submission" date="2024-02" db="EMBL/GenBank/DDBJ databases">
        <title>A novel Wenzhouxiangellaceae bacterium, isolated from coastal sediments.</title>
        <authorList>
            <person name="Du Z.-J."/>
            <person name="Ye Y.-Q."/>
            <person name="Zhang X.-Y."/>
        </authorList>
    </citation>
    <scope>NUCLEOTIDE SEQUENCE [LARGE SCALE GENOMIC DNA]</scope>
    <source>
        <strain evidence="2 3">CH-27</strain>
    </source>
</reference>
<feature type="signal peptide" evidence="1">
    <location>
        <begin position="1"/>
        <end position="20"/>
    </location>
</feature>
<keyword evidence="1" id="KW-0732">Signal</keyword>
<dbReference type="InterPro" id="IPR001563">
    <property type="entry name" value="Peptidase_S10"/>
</dbReference>
<evidence type="ECO:0000313" key="3">
    <source>
        <dbReference type="Proteomes" id="UP001359886"/>
    </source>
</evidence>
<proteinExistence type="predicted"/>
<dbReference type="Pfam" id="PF00450">
    <property type="entry name" value="Peptidase_S10"/>
    <property type="match status" value="1"/>
</dbReference>
<protein>
    <recommendedName>
        <fullName evidence="4">Carboxypeptidase</fullName>
    </recommendedName>
</protein>
<dbReference type="Gene3D" id="3.40.50.1820">
    <property type="entry name" value="alpha/beta hydrolase"/>
    <property type="match status" value="1"/>
</dbReference>
<accession>A0AAW9RM11</accession>
<dbReference type="InterPro" id="IPR029058">
    <property type="entry name" value="AB_hydrolase_fold"/>
</dbReference>